<proteinExistence type="predicted"/>
<accession>A0A7U4DIL1</accession>
<organism evidence="2 3">
    <name type="scientific">Borreliella burgdorferi 118a</name>
    <dbReference type="NCBI Taxonomy" id="476210"/>
    <lineage>
        <taxon>Bacteria</taxon>
        <taxon>Pseudomonadati</taxon>
        <taxon>Spirochaetota</taxon>
        <taxon>Spirochaetia</taxon>
        <taxon>Spirochaetales</taxon>
        <taxon>Borreliaceae</taxon>
        <taxon>Borreliella</taxon>
    </lineage>
</organism>
<reference evidence="2 3" key="1">
    <citation type="journal article" date="2011" name="J. Bacteriol.">
        <title>Whole-genome sequences of thirteen isolates of Borrelia burgdorferi.</title>
        <authorList>
            <person name="Schutzer S.E."/>
            <person name="Fraser-Liggett C.M."/>
            <person name="Casjens S.R."/>
            <person name="Qiu W.G."/>
            <person name="Dunn J.J."/>
            <person name="Mongodin E.F."/>
            <person name="Luft B.J."/>
        </authorList>
    </citation>
    <scope>NUCLEOTIDE SEQUENCE [LARGE SCALE GENOMIC DNA]</scope>
    <source>
        <strain evidence="2 3">118a</strain>
        <plasmid evidence="2 3">118a_cp32-7-9</plasmid>
    </source>
</reference>
<name>A0A7U4DIL1_BORBG</name>
<protein>
    <submittedName>
        <fullName evidence="2">Uncharacterized protein</fullName>
    </submittedName>
</protein>
<evidence type="ECO:0000313" key="2">
    <source>
        <dbReference type="EMBL" id="ACN92609.1"/>
    </source>
</evidence>
<dbReference type="Pfam" id="PF04867">
    <property type="entry name" value="DUF643"/>
    <property type="match status" value="1"/>
</dbReference>
<geneLocation type="plasmid" evidence="2 3">
    <name>118a_cp32-7-9</name>
</geneLocation>
<sequence length="203" mass="23967">MKKLLSKILFVFMLSITSMYANKVSDFEVLDFYNNLDQESKKAAYELYGTDQLTLEQKRQIYSLYEAEQEGKRKTGKSVNERINDFLELAEKSIEEVLKDEYIIKEYKSLKNTKIDFSYKEGMLKECLVKLGEENSFGFLVLVYTILDKINKKISKQSQALVVDKFKDILFMSIHYYYNKIFTSNNLMDKLKDFSKLVDRAKF</sequence>
<keyword evidence="1" id="KW-0732">Signal</keyword>
<dbReference type="EMBL" id="CP001526">
    <property type="protein sequence ID" value="ACN92609.1"/>
    <property type="molecule type" value="Genomic_DNA"/>
</dbReference>
<dbReference type="AlphaFoldDB" id="A0A7U4DIL1"/>
<feature type="signal peptide" evidence="1">
    <location>
        <begin position="1"/>
        <end position="23"/>
    </location>
</feature>
<dbReference type="Proteomes" id="UP000006208">
    <property type="component" value="Plasmid 118a_cp32-7-9"/>
</dbReference>
<keyword evidence="2" id="KW-0614">Plasmid</keyword>
<gene>
    <name evidence="2" type="ORF">BBU118A_ON40</name>
</gene>
<feature type="chain" id="PRO_5031035447" evidence="1">
    <location>
        <begin position="24"/>
        <end position="203"/>
    </location>
</feature>
<evidence type="ECO:0000313" key="3">
    <source>
        <dbReference type="Proteomes" id="UP000006208"/>
    </source>
</evidence>
<evidence type="ECO:0000256" key="1">
    <source>
        <dbReference type="SAM" id="SignalP"/>
    </source>
</evidence>
<dbReference type="InterPro" id="IPR006951">
    <property type="entry name" value="DUF643"/>
</dbReference>